<evidence type="ECO:0000256" key="3">
    <source>
        <dbReference type="ARBA" id="ARBA00022840"/>
    </source>
</evidence>
<dbReference type="EMBL" id="CAJOAZ010028301">
    <property type="protein sequence ID" value="CAF4416432.1"/>
    <property type="molecule type" value="Genomic_DNA"/>
</dbReference>
<evidence type="ECO:0000256" key="5">
    <source>
        <dbReference type="ARBA" id="ARBA00023170"/>
    </source>
</evidence>
<dbReference type="InterPro" id="IPR001245">
    <property type="entry name" value="Ser-Thr/Tyr_kinase_cat_dom"/>
</dbReference>
<dbReference type="GO" id="GO:0005886">
    <property type="term" value="C:plasma membrane"/>
    <property type="evidence" value="ECO:0007669"/>
    <property type="project" value="TreeGrafter"/>
</dbReference>
<evidence type="ECO:0000259" key="7">
    <source>
        <dbReference type="PROSITE" id="PS50011"/>
    </source>
</evidence>
<evidence type="ECO:0000256" key="1">
    <source>
        <dbReference type="ARBA" id="ARBA00004167"/>
    </source>
</evidence>
<evidence type="ECO:0000256" key="2">
    <source>
        <dbReference type="ARBA" id="ARBA00022741"/>
    </source>
</evidence>
<accession>A0A820Q438</accession>
<dbReference type="InterPro" id="IPR017441">
    <property type="entry name" value="Protein_kinase_ATP_BS"/>
</dbReference>
<dbReference type="GO" id="GO:0030425">
    <property type="term" value="C:dendrite"/>
    <property type="evidence" value="ECO:0007669"/>
    <property type="project" value="TreeGrafter"/>
</dbReference>
<dbReference type="SUPFAM" id="SSF56112">
    <property type="entry name" value="Protein kinase-like (PK-like)"/>
    <property type="match status" value="1"/>
</dbReference>
<dbReference type="PROSITE" id="PS50011">
    <property type="entry name" value="PROTEIN_KINASE_DOM"/>
    <property type="match status" value="1"/>
</dbReference>
<evidence type="ECO:0000313" key="8">
    <source>
        <dbReference type="EMBL" id="CAF4416432.1"/>
    </source>
</evidence>
<dbReference type="AlphaFoldDB" id="A0A820Q438"/>
<keyword evidence="5" id="KW-0675">Receptor</keyword>
<dbReference type="GO" id="GO:0005005">
    <property type="term" value="F:transmembrane-ephrin receptor activity"/>
    <property type="evidence" value="ECO:0007669"/>
    <property type="project" value="TreeGrafter"/>
</dbReference>
<dbReference type="Pfam" id="PF07714">
    <property type="entry name" value="PK_Tyr_Ser-Thr"/>
    <property type="match status" value="1"/>
</dbReference>
<dbReference type="InterPro" id="IPR000719">
    <property type="entry name" value="Prot_kinase_dom"/>
</dbReference>
<organism evidence="8 9">
    <name type="scientific">Adineta steineri</name>
    <dbReference type="NCBI Taxonomy" id="433720"/>
    <lineage>
        <taxon>Eukaryota</taxon>
        <taxon>Metazoa</taxon>
        <taxon>Spiralia</taxon>
        <taxon>Gnathifera</taxon>
        <taxon>Rotifera</taxon>
        <taxon>Eurotatoria</taxon>
        <taxon>Bdelloidea</taxon>
        <taxon>Adinetida</taxon>
        <taxon>Adinetidae</taxon>
        <taxon>Adineta</taxon>
    </lineage>
</organism>
<protein>
    <recommendedName>
        <fullName evidence="7">Protein kinase domain-containing protein</fullName>
    </recommendedName>
</protein>
<comment type="caution">
    <text evidence="8">The sequence shown here is derived from an EMBL/GenBank/DDBJ whole genome shotgun (WGS) entry which is preliminary data.</text>
</comment>
<evidence type="ECO:0000256" key="4">
    <source>
        <dbReference type="ARBA" id="ARBA00023136"/>
    </source>
</evidence>
<sequence length="83" mass="9067">VNDFAHELDPNLIVIESVIGGGEFGDVCRGKLRKANMMKDIPVAIKTLKAGAIEKTRLDFLSEASIMGQFDDENVIYLEGVVT</sequence>
<proteinExistence type="predicted"/>
<name>A0A820Q438_9BILA</name>
<dbReference type="Proteomes" id="UP000663844">
    <property type="component" value="Unassembled WGS sequence"/>
</dbReference>
<dbReference type="GO" id="GO:0005524">
    <property type="term" value="F:ATP binding"/>
    <property type="evidence" value="ECO:0007669"/>
    <property type="project" value="UniProtKB-UniRule"/>
</dbReference>
<feature type="non-terminal residue" evidence="8">
    <location>
        <position position="1"/>
    </location>
</feature>
<dbReference type="GO" id="GO:0007411">
    <property type="term" value="P:axon guidance"/>
    <property type="evidence" value="ECO:0007669"/>
    <property type="project" value="TreeGrafter"/>
</dbReference>
<evidence type="ECO:0000256" key="6">
    <source>
        <dbReference type="PROSITE-ProRule" id="PRU10141"/>
    </source>
</evidence>
<reference evidence="8" key="1">
    <citation type="submission" date="2021-02" db="EMBL/GenBank/DDBJ databases">
        <authorList>
            <person name="Nowell W R."/>
        </authorList>
    </citation>
    <scope>NUCLEOTIDE SEQUENCE</scope>
</reference>
<feature type="binding site" evidence="6">
    <location>
        <position position="46"/>
    </location>
    <ligand>
        <name>ATP</name>
        <dbReference type="ChEBI" id="CHEBI:30616"/>
    </ligand>
</feature>
<dbReference type="PANTHER" id="PTHR46877:SF14">
    <property type="entry name" value="RECEPTOR PROTEIN-TYROSINE KINASE"/>
    <property type="match status" value="1"/>
</dbReference>
<evidence type="ECO:0000313" key="9">
    <source>
        <dbReference type="Proteomes" id="UP000663844"/>
    </source>
</evidence>
<dbReference type="InterPro" id="IPR011009">
    <property type="entry name" value="Kinase-like_dom_sf"/>
</dbReference>
<keyword evidence="3 6" id="KW-0067">ATP-binding</keyword>
<dbReference type="InterPro" id="IPR050449">
    <property type="entry name" value="Ephrin_rcpt_TKs"/>
</dbReference>
<dbReference type="PROSITE" id="PS00107">
    <property type="entry name" value="PROTEIN_KINASE_ATP"/>
    <property type="match status" value="1"/>
</dbReference>
<comment type="subcellular location">
    <subcellularLocation>
        <location evidence="1">Membrane</location>
        <topology evidence="1">Single-pass membrane protein</topology>
    </subcellularLocation>
</comment>
<gene>
    <name evidence="8" type="ORF">OXD698_LOCUS52363</name>
</gene>
<feature type="non-terminal residue" evidence="8">
    <location>
        <position position="83"/>
    </location>
</feature>
<dbReference type="PANTHER" id="PTHR46877">
    <property type="entry name" value="EPH RECEPTOR A5"/>
    <property type="match status" value="1"/>
</dbReference>
<keyword evidence="2 6" id="KW-0547">Nucleotide-binding</keyword>
<keyword evidence="4" id="KW-0472">Membrane</keyword>
<dbReference type="Gene3D" id="3.30.200.20">
    <property type="entry name" value="Phosphorylase Kinase, domain 1"/>
    <property type="match status" value="1"/>
</dbReference>
<feature type="domain" description="Protein kinase" evidence="7">
    <location>
        <begin position="13"/>
        <end position="83"/>
    </location>
</feature>